<dbReference type="InterPro" id="IPR040764">
    <property type="entry name" value="CvfB_WH"/>
</dbReference>
<dbReference type="PANTHER" id="PTHR37296">
    <property type="entry name" value="CONSERVED VIRULENCE FACTOR B"/>
    <property type="match status" value="1"/>
</dbReference>
<dbReference type="Pfam" id="PF13509">
    <property type="entry name" value="S1_2"/>
    <property type="match status" value="1"/>
</dbReference>
<dbReference type="Gene3D" id="1.10.10.10">
    <property type="entry name" value="Winged helix-like DNA-binding domain superfamily/Winged helix DNA-binding domain"/>
    <property type="match status" value="1"/>
</dbReference>
<accession>A0A133KTM6</accession>
<dbReference type="PIRSF" id="PIRSF012524">
    <property type="entry name" value="YitL_S1"/>
    <property type="match status" value="1"/>
</dbReference>
<dbReference type="GO" id="GO:0003676">
    <property type="term" value="F:nucleic acid binding"/>
    <property type="evidence" value="ECO:0007669"/>
    <property type="project" value="InterPro"/>
</dbReference>
<feature type="domain" description="S1 motif" evidence="2">
    <location>
        <begin position="153"/>
        <end position="213"/>
    </location>
</feature>
<sequence>MDLTPGTVAELTVVREAPFGYFLSTGTEDVLLHHRDIVEPFDPEAVQSVFLYQDHQGRLAATNVIPDIRLGTYGWAEVAGTKEKLGVFVSIGIHKDMLLSVDDLPPIRSLWPEKGDHLYITLDLDKHGRLFAKLAGENIVRDLAKQAGREMWNKDVTGHVFRLAKAGSSIITDEGYIGFIHESQRKNEPRLGQKVEGRVIDVKEDGTLNISLLGRAYEALDKDAENILAYMDSRGGKMPYWDKSMPEEIQERFGISKAAFKRALGRLMKNGTVYQEEGWTYRKEGK</sequence>
<comment type="similarity">
    <text evidence="1">Belongs to the CvfB family.</text>
</comment>
<dbReference type="Proteomes" id="UP000070376">
    <property type="component" value="Unassembled WGS sequence"/>
</dbReference>
<proteinExistence type="inferred from homology"/>
<name>A0A133KTM6_HEYCO</name>
<protein>
    <submittedName>
        <fullName evidence="3">Putative virulence factor B</fullName>
    </submittedName>
</protein>
<evidence type="ECO:0000313" key="4">
    <source>
        <dbReference type="Proteomes" id="UP000070376"/>
    </source>
</evidence>
<dbReference type="InterPro" id="IPR014464">
    <property type="entry name" value="CvfB_fam"/>
</dbReference>
<dbReference type="EMBL" id="LRPN01000047">
    <property type="protein sequence ID" value="KWZ82918.1"/>
    <property type="molecule type" value="Genomic_DNA"/>
</dbReference>
<dbReference type="AlphaFoldDB" id="A0A133KTM6"/>
<dbReference type="InterPro" id="IPR003029">
    <property type="entry name" value="S1_domain"/>
</dbReference>
<dbReference type="InterPro" id="IPR039566">
    <property type="entry name" value="CvfB_S1_st"/>
</dbReference>
<reference evidence="4" key="1">
    <citation type="submission" date="2016-01" db="EMBL/GenBank/DDBJ databases">
        <authorList>
            <person name="Mitreva M."/>
            <person name="Pepin K.H."/>
            <person name="Mihindukulasuriya K.A."/>
            <person name="Fulton R."/>
            <person name="Fronick C."/>
            <person name="O'Laughlin M."/>
            <person name="Miner T."/>
            <person name="Herter B."/>
            <person name="Rosa B.A."/>
            <person name="Cordes M."/>
            <person name="Tomlinson C."/>
            <person name="Wollam A."/>
            <person name="Palsikar V.B."/>
            <person name="Mardis E.R."/>
            <person name="Wilson R.K."/>
        </authorList>
    </citation>
    <scope>NUCLEOTIDE SEQUENCE [LARGE SCALE GENOMIC DNA]</scope>
    <source>
        <strain evidence="4">GED7749B</strain>
    </source>
</reference>
<dbReference type="Pfam" id="PF21191">
    <property type="entry name" value="CvfB_1st"/>
    <property type="match status" value="1"/>
</dbReference>
<dbReference type="InterPro" id="IPR048588">
    <property type="entry name" value="CvfB_S1_2nd"/>
</dbReference>
<dbReference type="PROSITE" id="PS50126">
    <property type="entry name" value="S1"/>
    <property type="match status" value="1"/>
</dbReference>
<dbReference type="Gene3D" id="2.40.50.140">
    <property type="entry name" value="Nucleic acid-binding proteins"/>
    <property type="match status" value="2"/>
</dbReference>
<evidence type="ECO:0000259" key="2">
    <source>
        <dbReference type="PROSITE" id="PS50126"/>
    </source>
</evidence>
<comment type="caution">
    <text evidence="3">The sequence shown here is derived from an EMBL/GenBank/DDBJ whole genome shotgun (WGS) entry which is preliminary data.</text>
</comment>
<dbReference type="PANTHER" id="PTHR37296:SF1">
    <property type="entry name" value="CONSERVED VIRULENCE FACTOR B"/>
    <property type="match status" value="1"/>
</dbReference>
<dbReference type="Pfam" id="PF21543">
    <property type="entry name" value="CvfB_2nd"/>
    <property type="match status" value="1"/>
</dbReference>
<dbReference type="RefSeq" id="WP_061086668.1">
    <property type="nucleotide sequence ID" value="NZ_KQ955825.1"/>
</dbReference>
<dbReference type="InterPro" id="IPR048587">
    <property type="entry name" value="CvfB_S1_3rd"/>
</dbReference>
<dbReference type="InterPro" id="IPR012340">
    <property type="entry name" value="NA-bd_OB-fold"/>
</dbReference>
<evidence type="ECO:0000256" key="1">
    <source>
        <dbReference type="PIRNR" id="PIRNR012524"/>
    </source>
</evidence>
<dbReference type="InterPro" id="IPR036388">
    <property type="entry name" value="WH-like_DNA-bd_sf"/>
</dbReference>
<gene>
    <name evidence="3" type="ORF">HMPREF3213_01402</name>
</gene>
<dbReference type="Pfam" id="PF17783">
    <property type="entry name" value="WHD_CvfB"/>
    <property type="match status" value="1"/>
</dbReference>
<organism evidence="3 4">
    <name type="scientific">Heyndrickxia coagulans</name>
    <name type="common">Weizmannia coagulans</name>
    <dbReference type="NCBI Taxonomy" id="1398"/>
    <lineage>
        <taxon>Bacteria</taxon>
        <taxon>Bacillati</taxon>
        <taxon>Bacillota</taxon>
        <taxon>Bacilli</taxon>
        <taxon>Bacillales</taxon>
        <taxon>Bacillaceae</taxon>
        <taxon>Heyndrickxia</taxon>
    </lineage>
</organism>
<dbReference type="PATRIC" id="fig|1398.22.peg.1411"/>
<evidence type="ECO:0000313" key="3">
    <source>
        <dbReference type="EMBL" id="KWZ82918.1"/>
    </source>
</evidence>